<reference evidence="2" key="1">
    <citation type="journal article" date="2014" name="Int. J. Syst. Evol. Microbiol.">
        <title>Complete genome sequence of Corynebacterium casei LMG S-19264T (=DSM 44701T), isolated from a smear-ripened cheese.</title>
        <authorList>
            <consortium name="US DOE Joint Genome Institute (JGI-PGF)"/>
            <person name="Walter F."/>
            <person name="Albersmeier A."/>
            <person name="Kalinowski J."/>
            <person name="Ruckert C."/>
        </authorList>
    </citation>
    <scope>NUCLEOTIDE SEQUENCE</scope>
    <source>
        <strain evidence="2">CGMCC 1.15493</strain>
    </source>
</reference>
<feature type="compositionally biased region" description="Basic and acidic residues" evidence="1">
    <location>
        <begin position="39"/>
        <end position="53"/>
    </location>
</feature>
<evidence type="ECO:0000256" key="1">
    <source>
        <dbReference type="SAM" id="MobiDB-lite"/>
    </source>
</evidence>
<keyword evidence="3" id="KW-1185">Reference proteome</keyword>
<organism evidence="2 3">
    <name type="scientific">Aureimonas glaciei</name>
    <dbReference type="NCBI Taxonomy" id="1776957"/>
    <lineage>
        <taxon>Bacteria</taxon>
        <taxon>Pseudomonadati</taxon>
        <taxon>Pseudomonadota</taxon>
        <taxon>Alphaproteobacteria</taxon>
        <taxon>Hyphomicrobiales</taxon>
        <taxon>Aurantimonadaceae</taxon>
        <taxon>Aureimonas</taxon>
    </lineage>
</organism>
<feature type="region of interest" description="Disordered" evidence="1">
    <location>
        <begin position="36"/>
        <end position="61"/>
    </location>
</feature>
<dbReference type="AlphaFoldDB" id="A0A916YC11"/>
<sequence length="61" mass="6724">MPNGATILQERLRLREIALSRWGNEGGATIRVSRNKRIGKPEGAARDDLDEPRSITPQAAI</sequence>
<protein>
    <submittedName>
        <fullName evidence="2">Uncharacterized protein</fullName>
    </submittedName>
</protein>
<evidence type="ECO:0000313" key="3">
    <source>
        <dbReference type="Proteomes" id="UP000613160"/>
    </source>
</evidence>
<proteinExistence type="predicted"/>
<comment type="caution">
    <text evidence="2">The sequence shown here is derived from an EMBL/GenBank/DDBJ whole genome shotgun (WGS) entry which is preliminary data.</text>
</comment>
<evidence type="ECO:0000313" key="2">
    <source>
        <dbReference type="EMBL" id="GGD37724.1"/>
    </source>
</evidence>
<dbReference type="Proteomes" id="UP000613160">
    <property type="component" value="Unassembled WGS sequence"/>
</dbReference>
<reference evidence="2" key="2">
    <citation type="submission" date="2020-09" db="EMBL/GenBank/DDBJ databases">
        <authorList>
            <person name="Sun Q."/>
            <person name="Zhou Y."/>
        </authorList>
    </citation>
    <scope>NUCLEOTIDE SEQUENCE</scope>
    <source>
        <strain evidence="2">CGMCC 1.15493</strain>
    </source>
</reference>
<name>A0A916YC11_9HYPH</name>
<dbReference type="EMBL" id="BMJJ01000014">
    <property type="protein sequence ID" value="GGD37724.1"/>
    <property type="molecule type" value="Genomic_DNA"/>
</dbReference>
<gene>
    <name evidence="2" type="ORF">GCM10011335_45590</name>
</gene>
<accession>A0A916YC11</accession>